<dbReference type="GO" id="GO:0046872">
    <property type="term" value="F:metal ion binding"/>
    <property type="evidence" value="ECO:0007669"/>
    <property type="project" value="UniProtKB-KW"/>
</dbReference>
<dbReference type="CDD" id="cd07505">
    <property type="entry name" value="HAD_BPGM-like"/>
    <property type="match status" value="1"/>
</dbReference>
<dbReference type="Pfam" id="PF13419">
    <property type="entry name" value="HAD_2"/>
    <property type="match status" value="1"/>
</dbReference>
<dbReference type="RefSeq" id="WP_165258807.1">
    <property type="nucleotide sequence ID" value="NZ_JAAKGT010000004.1"/>
</dbReference>
<dbReference type="PANTHER" id="PTHR46193">
    <property type="entry name" value="6-PHOSPHOGLUCONATE PHOSPHATASE"/>
    <property type="match status" value="1"/>
</dbReference>
<dbReference type="InterPro" id="IPR036412">
    <property type="entry name" value="HAD-like_sf"/>
</dbReference>
<proteinExistence type="inferred from homology"/>
<dbReference type="Gene3D" id="3.40.50.1000">
    <property type="entry name" value="HAD superfamily/HAD-like"/>
    <property type="match status" value="1"/>
</dbReference>
<dbReference type="SFLD" id="SFLDG01129">
    <property type="entry name" value="C1.5:_HAD__Beta-PGM__Phosphata"/>
    <property type="match status" value="1"/>
</dbReference>
<dbReference type="Gene3D" id="1.10.150.240">
    <property type="entry name" value="Putative phosphatase, domain 2"/>
    <property type="match status" value="1"/>
</dbReference>
<dbReference type="NCBIfam" id="TIGR01549">
    <property type="entry name" value="HAD-SF-IA-v1"/>
    <property type="match status" value="1"/>
</dbReference>
<dbReference type="InterPro" id="IPR041492">
    <property type="entry name" value="HAD_2"/>
</dbReference>
<protein>
    <submittedName>
        <fullName evidence="5">HAD family phosphatase</fullName>
    </submittedName>
</protein>
<name>A0A6G4QXH9_9CAUL</name>
<evidence type="ECO:0000256" key="4">
    <source>
        <dbReference type="ARBA" id="ARBA00022842"/>
    </source>
</evidence>
<dbReference type="EMBL" id="JAAKGT010000004">
    <property type="protein sequence ID" value="NGM50242.1"/>
    <property type="molecule type" value="Genomic_DNA"/>
</dbReference>
<dbReference type="AlphaFoldDB" id="A0A6G4QXH9"/>
<sequence>MSEIKAVLFDMDGVLIDAKDWHYEALNSALRHFGMEISRDEHLSIYDGLPTRKKLEILTRARRLPQKLHGFLNDLKQQYTVALTTERCRPMFHHQMALSQLKRDGYKLAVCSNSIRRTVELMMELSKLSEYLDFTLSNEDVPKPKPAPDIYDAAIKRLGLEPHECLIVEDNDHGIAAARASGAHVLVVGTVYDVNYERIAKAIREAESAR</sequence>
<dbReference type="SFLD" id="SFLDG01135">
    <property type="entry name" value="C1.5.6:_HAD__Beta-PGM__Phospha"/>
    <property type="match status" value="1"/>
</dbReference>
<dbReference type="NCBIfam" id="TIGR01509">
    <property type="entry name" value="HAD-SF-IA-v3"/>
    <property type="match status" value="1"/>
</dbReference>
<dbReference type="InterPro" id="IPR023214">
    <property type="entry name" value="HAD_sf"/>
</dbReference>
<evidence type="ECO:0000256" key="2">
    <source>
        <dbReference type="ARBA" id="ARBA00006171"/>
    </source>
</evidence>
<dbReference type="InterPro" id="IPR023198">
    <property type="entry name" value="PGP-like_dom2"/>
</dbReference>
<dbReference type="InterPro" id="IPR051600">
    <property type="entry name" value="Beta-PGM-like"/>
</dbReference>
<dbReference type="GO" id="GO:0003824">
    <property type="term" value="F:catalytic activity"/>
    <property type="evidence" value="ECO:0007669"/>
    <property type="project" value="UniProtKB-ARBA"/>
</dbReference>
<evidence type="ECO:0000256" key="3">
    <source>
        <dbReference type="ARBA" id="ARBA00022723"/>
    </source>
</evidence>
<accession>A0A6G4QXH9</accession>
<evidence type="ECO:0000313" key="5">
    <source>
        <dbReference type="EMBL" id="NGM50242.1"/>
    </source>
</evidence>
<dbReference type="PANTHER" id="PTHR46193:SF9">
    <property type="entry name" value="HALOACID DEHALOGENASE-LIKE HYDROLASE DOMAIN-CONTAINING PROTEIN SGPP"/>
    <property type="match status" value="1"/>
</dbReference>
<comment type="caution">
    <text evidence="5">The sequence shown here is derived from an EMBL/GenBank/DDBJ whole genome shotgun (WGS) entry which is preliminary data.</text>
</comment>
<reference evidence="5" key="1">
    <citation type="submission" date="2020-02" db="EMBL/GenBank/DDBJ databases">
        <authorList>
            <person name="Gao J."/>
            <person name="Sun J."/>
        </authorList>
    </citation>
    <scope>NUCLEOTIDE SEQUENCE</scope>
    <source>
        <strain evidence="5">602-2</strain>
    </source>
</reference>
<organism evidence="5">
    <name type="scientific">Caulobacter sp. 602-2</name>
    <dbReference type="NCBI Taxonomy" id="2710887"/>
    <lineage>
        <taxon>Bacteria</taxon>
        <taxon>Pseudomonadati</taxon>
        <taxon>Pseudomonadota</taxon>
        <taxon>Alphaproteobacteria</taxon>
        <taxon>Caulobacterales</taxon>
        <taxon>Caulobacteraceae</taxon>
        <taxon>Caulobacter</taxon>
    </lineage>
</organism>
<comment type="cofactor">
    <cofactor evidence="1">
        <name>Mg(2+)</name>
        <dbReference type="ChEBI" id="CHEBI:18420"/>
    </cofactor>
</comment>
<evidence type="ECO:0000256" key="1">
    <source>
        <dbReference type="ARBA" id="ARBA00001946"/>
    </source>
</evidence>
<comment type="similarity">
    <text evidence="2">Belongs to the HAD-like hydrolase superfamily. CbbY/CbbZ/Gph/YieH family.</text>
</comment>
<dbReference type="SUPFAM" id="SSF56784">
    <property type="entry name" value="HAD-like"/>
    <property type="match status" value="1"/>
</dbReference>
<keyword evidence="3" id="KW-0479">Metal-binding</keyword>
<dbReference type="SFLD" id="SFLDS00003">
    <property type="entry name" value="Haloacid_Dehalogenase"/>
    <property type="match status" value="1"/>
</dbReference>
<dbReference type="InterPro" id="IPR006439">
    <property type="entry name" value="HAD-SF_hydro_IA"/>
</dbReference>
<gene>
    <name evidence="5" type="ORF">G5B46_11540</name>
</gene>
<keyword evidence="4" id="KW-0460">Magnesium</keyword>